<dbReference type="RefSeq" id="WP_191768011.1">
    <property type="nucleotide sequence ID" value="NZ_JACSRA010000009.1"/>
</dbReference>
<reference evidence="4 5" key="1">
    <citation type="submission" date="2020-08" db="EMBL/GenBank/DDBJ databases">
        <title>A Genomic Blueprint of the Chicken Gut Microbiome.</title>
        <authorList>
            <person name="Gilroy R."/>
            <person name="Ravi A."/>
            <person name="Getino M."/>
            <person name="Pursley I."/>
            <person name="Horton D.L."/>
            <person name="Alikhan N.-F."/>
            <person name="Baker D."/>
            <person name="Gharbi K."/>
            <person name="Hall N."/>
            <person name="Watson M."/>
            <person name="Adriaenssens E.M."/>
            <person name="Foster-Nyarko E."/>
            <person name="Jarju S."/>
            <person name="Secka A."/>
            <person name="Antonio M."/>
            <person name="Oren A."/>
            <person name="Chaudhuri R."/>
            <person name="La Ragione R.M."/>
            <person name="Hildebrand F."/>
            <person name="Pallen M.J."/>
        </authorList>
    </citation>
    <scope>NUCLEOTIDE SEQUENCE [LARGE SCALE GENOMIC DNA]</scope>
    <source>
        <strain evidence="4 5">Sa3CVN1</strain>
    </source>
</reference>
<organism evidence="4 5">
    <name type="scientific">Clostridium cibarium</name>
    <dbReference type="NCBI Taxonomy" id="2762247"/>
    <lineage>
        <taxon>Bacteria</taxon>
        <taxon>Bacillati</taxon>
        <taxon>Bacillota</taxon>
        <taxon>Clostridia</taxon>
        <taxon>Eubacteriales</taxon>
        <taxon>Clostridiaceae</taxon>
        <taxon>Clostridium</taxon>
    </lineage>
</organism>
<dbReference type="SMART" id="SM00656">
    <property type="entry name" value="Amb_all"/>
    <property type="match status" value="1"/>
</dbReference>
<comment type="subcellular location">
    <subcellularLocation>
        <location evidence="2">Secreted</location>
    </subcellularLocation>
</comment>
<name>A0ABR8PSJ1_9CLOT</name>
<dbReference type="InterPro" id="IPR011050">
    <property type="entry name" value="Pectin_lyase_fold/virulence"/>
</dbReference>
<dbReference type="InterPro" id="IPR045032">
    <property type="entry name" value="PEL"/>
</dbReference>
<comment type="caution">
    <text evidence="4">The sequence shown here is derived from an EMBL/GenBank/DDBJ whole genome shotgun (WGS) entry which is preliminary data.</text>
</comment>
<evidence type="ECO:0000256" key="1">
    <source>
        <dbReference type="ARBA" id="ARBA00023239"/>
    </source>
</evidence>
<protein>
    <submittedName>
        <fullName evidence="4">Right-handed parallel beta-helix repeat-containing protein</fullName>
    </submittedName>
</protein>
<proteinExistence type="inferred from homology"/>
<evidence type="ECO:0000313" key="4">
    <source>
        <dbReference type="EMBL" id="MBD7911143.1"/>
    </source>
</evidence>
<keyword evidence="2" id="KW-0624">Polysaccharide degradation</keyword>
<accession>A0ABR8PSJ1</accession>
<dbReference type="InterPro" id="IPR002022">
    <property type="entry name" value="Pec_lyase"/>
</dbReference>
<dbReference type="InterPro" id="IPR012334">
    <property type="entry name" value="Pectin_lyas_fold"/>
</dbReference>
<dbReference type="PANTHER" id="PTHR31683">
    <property type="entry name" value="PECTATE LYASE 18-RELATED"/>
    <property type="match status" value="1"/>
</dbReference>
<comment type="similarity">
    <text evidence="2">Belongs to the polysaccharide lyase 1 family.</text>
</comment>
<dbReference type="Gene3D" id="2.160.20.10">
    <property type="entry name" value="Single-stranded right-handed beta-helix, Pectin lyase-like"/>
    <property type="match status" value="1"/>
</dbReference>
<dbReference type="Pfam" id="PF00544">
    <property type="entry name" value="Pectate_lyase_4"/>
    <property type="match status" value="1"/>
</dbReference>
<sequence>MGKRLKKNFQLKKVSEGIIVTTLVSAIIMTPLVHASASVYSTSSSLMEVMGNVNPTVSILDSKGWLESANVKWAPVEGATGYNVYYKLANDIDSEYKLIENKLVRQYKTYLRADILGLSEGNYLIKIVPIINNEEVTSKEEITQSIKVKANTREGFAFSLESPMRTGSGGYNNDGTVARDAQIIYITKDTVNTVEADVIANKKGTRVTCTGLVDILAKRQKGYDKRPLIIRMIGEVKSSDIDSLNSNGYLQLKGCYNVTFEGVGEDATAYGWGILVRDAHNVEIRNVGFMMFPDDAISLDTDNENIWIHNNDIFYGAEGSDNDQEKGDGSSDVKKSDYVTISYNHYYDSGKCSLCGMNDTEDFHVTYHHNWFDHSDSRHPRIRVGTVHVYNNYFDGNSKYGVGVTKGSSAFVEANYFRNCKYPMLTSLQGTDIYNKARGNFSGEEGGMIKAYNNKVEGAERLVYANDNSKEFDAYLATTRNEAVTSAFKSVNGKNTYNNFDTSAAMYDYAPDAPEDIEGNVTTYAGRVNGGDFTWVFTKYDDSDYNVNSALLDKIKNYKSDLVSDR</sequence>
<dbReference type="EMBL" id="JACSRA010000009">
    <property type="protein sequence ID" value="MBD7911143.1"/>
    <property type="molecule type" value="Genomic_DNA"/>
</dbReference>
<dbReference type="PANTHER" id="PTHR31683:SF18">
    <property type="entry name" value="PECTATE LYASE 21-RELATED"/>
    <property type="match status" value="1"/>
</dbReference>
<keyword evidence="5" id="KW-1185">Reference proteome</keyword>
<gene>
    <name evidence="4" type="ORF">H9661_07220</name>
</gene>
<feature type="domain" description="Pectate lyase" evidence="3">
    <location>
        <begin position="219"/>
        <end position="423"/>
    </location>
</feature>
<evidence type="ECO:0000256" key="2">
    <source>
        <dbReference type="RuleBase" id="RU361173"/>
    </source>
</evidence>
<keyword evidence="2" id="KW-0119">Carbohydrate metabolism</keyword>
<dbReference type="SUPFAM" id="SSF51126">
    <property type="entry name" value="Pectin lyase-like"/>
    <property type="match status" value="1"/>
</dbReference>
<evidence type="ECO:0000313" key="5">
    <source>
        <dbReference type="Proteomes" id="UP000627781"/>
    </source>
</evidence>
<keyword evidence="2" id="KW-0964">Secreted</keyword>
<keyword evidence="1 2" id="KW-0456">Lyase</keyword>
<dbReference type="Proteomes" id="UP000627781">
    <property type="component" value="Unassembled WGS sequence"/>
</dbReference>
<evidence type="ECO:0000259" key="3">
    <source>
        <dbReference type="SMART" id="SM00656"/>
    </source>
</evidence>